<protein>
    <submittedName>
        <fullName evidence="1">Uncharacterized protein</fullName>
    </submittedName>
</protein>
<dbReference type="Proteomes" id="UP000663860">
    <property type="component" value="Unassembled WGS sequence"/>
</dbReference>
<comment type="caution">
    <text evidence="1">The sequence shown here is derived from an EMBL/GenBank/DDBJ whole genome shotgun (WGS) entry which is preliminary data.</text>
</comment>
<evidence type="ECO:0000313" key="2">
    <source>
        <dbReference type="Proteomes" id="UP000663860"/>
    </source>
</evidence>
<sequence>MIISHNSAHVTTLSPTTIPAVSTVRPVCSGYIQSTILLQLYNAPNQSYVQYSFVYKATSNTTTLMFCFLNQQHFWALDNVSMKDSITSYELLSNTGFEDDNWDYWTPYNSVYYSSGISSGYKSWRPYAGSYFYLDVQYTSADGIFQNITTVVGRNYTISFYLANPHGGNVSVAIVSVGP</sequence>
<reference evidence="1" key="1">
    <citation type="submission" date="2021-02" db="EMBL/GenBank/DDBJ databases">
        <authorList>
            <person name="Nowell W R."/>
        </authorList>
    </citation>
    <scope>NUCLEOTIDE SEQUENCE</scope>
</reference>
<dbReference type="AlphaFoldDB" id="A0A815RP65"/>
<accession>A0A815RP65</accession>
<dbReference type="EMBL" id="CAJNOE010002342">
    <property type="protein sequence ID" value="CAF1479051.1"/>
    <property type="molecule type" value="Genomic_DNA"/>
</dbReference>
<gene>
    <name evidence="1" type="ORF">IZO911_LOCUS43884</name>
</gene>
<organism evidence="1 2">
    <name type="scientific">Adineta steineri</name>
    <dbReference type="NCBI Taxonomy" id="433720"/>
    <lineage>
        <taxon>Eukaryota</taxon>
        <taxon>Metazoa</taxon>
        <taxon>Spiralia</taxon>
        <taxon>Gnathifera</taxon>
        <taxon>Rotifera</taxon>
        <taxon>Eurotatoria</taxon>
        <taxon>Bdelloidea</taxon>
        <taxon>Adinetida</taxon>
        <taxon>Adinetidae</taxon>
        <taxon>Adineta</taxon>
    </lineage>
</organism>
<name>A0A815RP65_9BILA</name>
<dbReference type="Gene3D" id="2.60.120.260">
    <property type="entry name" value="Galactose-binding domain-like"/>
    <property type="match status" value="1"/>
</dbReference>
<proteinExistence type="predicted"/>
<evidence type="ECO:0000313" key="1">
    <source>
        <dbReference type="EMBL" id="CAF1479051.1"/>
    </source>
</evidence>